<organism evidence="1 2">
    <name type="scientific">Danaus plexippus plexippus</name>
    <dbReference type="NCBI Taxonomy" id="278856"/>
    <lineage>
        <taxon>Eukaryota</taxon>
        <taxon>Metazoa</taxon>
        <taxon>Ecdysozoa</taxon>
        <taxon>Arthropoda</taxon>
        <taxon>Hexapoda</taxon>
        <taxon>Insecta</taxon>
        <taxon>Pterygota</taxon>
        <taxon>Neoptera</taxon>
        <taxon>Endopterygota</taxon>
        <taxon>Lepidoptera</taxon>
        <taxon>Glossata</taxon>
        <taxon>Ditrysia</taxon>
        <taxon>Papilionoidea</taxon>
        <taxon>Nymphalidae</taxon>
        <taxon>Danainae</taxon>
        <taxon>Danaini</taxon>
        <taxon>Danaina</taxon>
        <taxon>Danaus</taxon>
        <taxon>Danaus</taxon>
    </lineage>
</organism>
<feature type="non-terminal residue" evidence="1">
    <location>
        <position position="1"/>
    </location>
</feature>
<evidence type="ECO:0000313" key="1">
    <source>
        <dbReference type="EMBL" id="OWR40715.1"/>
    </source>
</evidence>
<dbReference type="InParanoid" id="A0A212EGV2"/>
<comment type="caution">
    <text evidence="1">The sequence shown here is derived from an EMBL/GenBank/DDBJ whole genome shotgun (WGS) entry which is preliminary data.</text>
</comment>
<proteinExistence type="predicted"/>
<keyword evidence="1" id="KW-0675">Receptor</keyword>
<dbReference type="EMBL" id="AGBW02015006">
    <property type="protein sequence ID" value="OWR40715.1"/>
    <property type="molecule type" value="Genomic_DNA"/>
</dbReference>
<keyword evidence="2" id="KW-1185">Reference proteome</keyword>
<protein>
    <submittedName>
        <fullName evidence="1">Gustatory receptor 66</fullName>
    </submittedName>
</protein>
<evidence type="ECO:0000313" key="2">
    <source>
        <dbReference type="Proteomes" id="UP000007151"/>
    </source>
</evidence>
<name>A0A212EGV2_DANPL</name>
<gene>
    <name evidence="1" type="ORF">KGM_207564B</name>
</gene>
<dbReference type="Proteomes" id="UP000007151">
    <property type="component" value="Unassembled WGS sequence"/>
</dbReference>
<accession>A0A212EGV2</accession>
<reference evidence="1 2" key="1">
    <citation type="journal article" date="2011" name="Cell">
        <title>The monarch butterfly genome yields insights into long-distance migration.</title>
        <authorList>
            <person name="Zhan S."/>
            <person name="Merlin C."/>
            <person name="Boore J.L."/>
            <person name="Reppert S.M."/>
        </authorList>
    </citation>
    <scope>NUCLEOTIDE SEQUENCE [LARGE SCALE GENOMIC DNA]</scope>
    <source>
        <strain evidence="1">F-2</strain>
    </source>
</reference>
<sequence length="10" mass="1064">GAAFPFIRGE</sequence>
<dbReference type="KEGG" id="dpl:KGM_207564B"/>